<reference evidence="4" key="4">
    <citation type="submission" date="2021-06" db="EMBL/GenBank/DDBJ databases">
        <authorList>
            <consortium name="NCBI Pathogen Detection Project"/>
        </authorList>
    </citation>
    <scope>NUCLEOTIDE SEQUENCE</scope>
    <source>
        <strain evidence="4">HN1000</strain>
    </source>
</reference>
<evidence type="ECO:0000313" key="6">
    <source>
        <dbReference type="EMBL" id="VFD30689.1"/>
    </source>
</evidence>
<dbReference type="Proteomes" id="UP000411588">
    <property type="component" value="Unassembled WGS sequence"/>
</dbReference>
<dbReference type="RefSeq" id="WP_009893336.1">
    <property type="nucleotide sequence ID" value="NZ_AP031492.1"/>
</dbReference>
<dbReference type="GeneID" id="66354306"/>
<evidence type="ECO:0000313" key="1">
    <source>
        <dbReference type="EMBL" id="CDS87156.1"/>
    </source>
</evidence>
<evidence type="ECO:0000313" key="11">
    <source>
        <dbReference type="Proteomes" id="UP000372533"/>
    </source>
</evidence>
<dbReference type="Proteomes" id="UP000372533">
    <property type="component" value="Unassembled WGS sequence"/>
</dbReference>
<evidence type="ECO:0000313" key="4">
    <source>
        <dbReference type="EMBL" id="HBH1541864.1"/>
    </source>
</evidence>
<dbReference type="PANTHER" id="PTHR36169">
    <property type="entry name" value="ETHANOLAMINE UTILIZATION PROTEIN EUTQ"/>
    <property type="match status" value="1"/>
</dbReference>
<evidence type="ECO:0000313" key="12">
    <source>
        <dbReference type="Proteomes" id="UP000411588"/>
    </source>
</evidence>
<dbReference type="KEGG" id="pdf:CD630DERM_19250"/>
<dbReference type="Proteomes" id="UP000878956">
    <property type="component" value="Unassembled WGS sequence"/>
</dbReference>
<dbReference type="OMA" id="WTVLYDE"/>
<dbReference type="EMBL" id="LK932972">
    <property type="protein sequence ID" value="CDT10251.1"/>
    <property type="molecule type" value="Genomic_DNA"/>
</dbReference>
<dbReference type="InterPro" id="IPR010424">
    <property type="entry name" value="EutQ"/>
</dbReference>
<evidence type="ECO:0000313" key="5">
    <source>
        <dbReference type="EMBL" id="SJR96395.1"/>
    </source>
</evidence>
<evidence type="ECO:0000313" key="8">
    <source>
        <dbReference type="EMBL" id="VHX93741.1"/>
    </source>
</evidence>
<reference evidence="8 11" key="3">
    <citation type="submission" date="2019-04" db="EMBL/GenBank/DDBJ databases">
        <authorList>
            <consortium name="Pathogen Informatics"/>
        </authorList>
    </citation>
    <scope>NUCLEOTIDE SEQUENCE [LARGE SCALE GENOMIC DNA]</scope>
    <source>
        <strain evidence="7 10">078GUE027</strain>
        <strain evidence="6">Clo34</strain>
        <strain evidence="12">clo34</strain>
        <strain evidence="11">tl291</strain>
        <strain evidence="8">Tl291</strain>
        <strain evidence="5 9">VRECD0157</strain>
    </source>
</reference>
<dbReference type="EMBL" id="DAEPXK010000010">
    <property type="protein sequence ID" value="HBH1541864.1"/>
    <property type="molecule type" value="Genomic_DNA"/>
</dbReference>
<reference evidence="3" key="1">
    <citation type="submission" date="2014-07" db="EMBL/GenBank/DDBJ databases">
        <authorList>
            <person name="Monot Marc"/>
        </authorList>
    </citation>
    <scope>NUCLEOTIDE SEQUENCE</scope>
    <source>
        <strain evidence="3">7032989</strain>
        <strain evidence="1">7032994</strain>
    </source>
</reference>
<name>A0A069AT93_CLODI</name>
<evidence type="ECO:0000313" key="10">
    <source>
        <dbReference type="Proteomes" id="UP000346772"/>
    </source>
</evidence>
<evidence type="ECO:0000313" key="7">
    <source>
        <dbReference type="EMBL" id="VFD52775.1"/>
    </source>
</evidence>
<protein>
    <submittedName>
        <fullName evidence="4">DUF861 domain-containing protein</fullName>
    </submittedName>
    <submittedName>
        <fullName evidence="1 3 5">Ethanolamine utilization protein</fullName>
    </submittedName>
</protein>
<dbReference type="EMBL" id="LK932401">
    <property type="protein sequence ID" value="CDS87156.1"/>
    <property type="molecule type" value="Genomic_DNA"/>
</dbReference>
<dbReference type="SUPFAM" id="SSF51182">
    <property type="entry name" value="RmlC-like cupins"/>
    <property type="match status" value="1"/>
</dbReference>
<dbReference type="Proteomes" id="UP000189137">
    <property type="component" value="Unassembled WGS sequence"/>
</dbReference>
<dbReference type="Pfam" id="PF06249">
    <property type="entry name" value="EutQ"/>
    <property type="match status" value="1"/>
</dbReference>
<dbReference type="EMBL" id="CAADAN010000003">
    <property type="protein sequence ID" value="VFD30689.1"/>
    <property type="molecule type" value="Genomic_DNA"/>
</dbReference>
<sequence>MDISNIDKNLIETLVRQIIEEKISGTKDTVDFVRNKDISGITSIKLPTVKVSESDRLDTGNPSDVVYTKDLFTLEESPRLGCGMMEMKETTFDWTLNYDEIDYVIDGTLDIIIDGRKVSASSGELIFIPKGSKIQFSVPDYARFIYVTYPADWASQN</sequence>
<dbReference type="PANTHER" id="PTHR36169:SF1">
    <property type="entry name" value="ACETATE KINASE EUTQ"/>
    <property type="match status" value="1"/>
</dbReference>
<dbReference type="CDD" id="cd02228">
    <property type="entry name" value="cupin_EutQ"/>
    <property type="match status" value="1"/>
</dbReference>
<dbReference type="AlphaFoldDB" id="A0A069AT93"/>
<gene>
    <name evidence="3" type="primary">eutQ</name>
    <name evidence="3" type="ORF">BN1095_310073</name>
    <name evidence="2" type="ORF">BN1096_630061</name>
    <name evidence="1" type="ORF">BN1097_620059</name>
    <name evidence="4" type="ORF">KRM00_001340</name>
    <name evidence="8" type="ORF">SAMEA1402366_00331</name>
    <name evidence="6" type="ORF">SAMEA1402399_01198</name>
    <name evidence="7" type="ORF">SAMEA1710456_00220</name>
    <name evidence="5" type="ORF">SAMEA3375112_00864</name>
</gene>
<organism evidence="3">
    <name type="scientific">Clostridioides difficile</name>
    <name type="common">Peptoclostridium difficile</name>
    <dbReference type="NCBI Taxonomy" id="1496"/>
    <lineage>
        <taxon>Bacteria</taxon>
        <taxon>Bacillati</taxon>
        <taxon>Bacillota</taxon>
        <taxon>Clostridia</taxon>
        <taxon>Peptostreptococcales</taxon>
        <taxon>Peptostreptococcaceae</taxon>
        <taxon>Clostridioides</taxon>
    </lineage>
</organism>
<dbReference type="PATRIC" id="fig|1496.1373.peg.1376"/>
<dbReference type="EMBL" id="LK932517">
    <property type="protein sequence ID" value="CDS87842.1"/>
    <property type="molecule type" value="Genomic_DNA"/>
</dbReference>
<proteinExistence type="predicted"/>
<evidence type="ECO:0000313" key="9">
    <source>
        <dbReference type="Proteomes" id="UP000189137"/>
    </source>
</evidence>
<dbReference type="EMBL" id="CAADAT010000001">
    <property type="protein sequence ID" value="VFD52775.1"/>
    <property type="molecule type" value="Genomic_DNA"/>
</dbReference>
<dbReference type="Gene3D" id="2.60.120.10">
    <property type="entry name" value="Jelly Rolls"/>
    <property type="match status" value="1"/>
</dbReference>
<accession>A0A069AT93</accession>
<dbReference type="Proteomes" id="UP000346772">
    <property type="component" value="Unassembled WGS sequence"/>
</dbReference>
<evidence type="ECO:0000313" key="2">
    <source>
        <dbReference type="EMBL" id="CDS87842.1"/>
    </source>
</evidence>
<dbReference type="EMBL" id="CAAJVP010000001">
    <property type="protein sequence ID" value="VHX93741.1"/>
    <property type="molecule type" value="Genomic_DNA"/>
</dbReference>
<evidence type="ECO:0000313" key="3">
    <source>
        <dbReference type="EMBL" id="CDT10251.1"/>
    </source>
</evidence>
<dbReference type="InterPro" id="IPR011051">
    <property type="entry name" value="RmlC_Cupin_sf"/>
</dbReference>
<dbReference type="InterPro" id="IPR014710">
    <property type="entry name" value="RmlC-like_jellyroll"/>
</dbReference>
<reference evidence="4" key="2">
    <citation type="journal article" date="2018" name="Genome Biol.">
        <title>SKESA: strategic k-mer extension for scrupulous assemblies.</title>
        <authorList>
            <person name="Souvorov A."/>
            <person name="Agarwala R."/>
            <person name="Lipman D.J."/>
        </authorList>
    </citation>
    <scope>NUCLEOTIDE SEQUENCE</scope>
    <source>
        <strain evidence="4">HN1000</strain>
    </source>
</reference>
<dbReference type="SMR" id="A0A069AT93"/>
<dbReference type="EMBL" id="FUPS01000002">
    <property type="protein sequence ID" value="SJR96395.1"/>
    <property type="molecule type" value="Genomic_DNA"/>
</dbReference>